<reference evidence="2" key="1">
    <citation type="submission" date="2015-10" db="EMBL/GenBank/DDBJ databases">
        <title>Niche specialization of a soil ammonia-oxidizing archaeon, Candidatus Nitrosocosmicus oleophilus.</title>
        <authorList>
            <person name="Jung M.-Y."/>
            <person name="Rhee S.-K."/>
        </authorList>
    </citation>
    <scope>NUCLEOTIDE SEQUENCE [LARGE SCALE GENOMIC DNA]</scope>
    <source>
        <strain evidence="2">MY3</strain>
    </source>
</reference>
<protein>
    <submittedName>
        <fullName evidence="1">Uncharacterized protein</fullName>
    </submittedName>
</protein>
<keyword evidence="2" id="KW-1185">Reference proteome</keyword>
<proteinExistence type="predicted"/>
<dbReference type="EMBL" id="CP012850">
    <property type="protein sequence ID" value="ALI34439.1"/>
    <property type="molecule type" value="Genomic_DNA"/>
</dbReference>
<dbReference type="KEGG" id="taa:NMY3_00225"/>
<evidence type="ECO:0000313" key="2">
    <source>
        <dbReference type="Proteomes" id="UP000058925"/>
    </source>
</evidence>
<organism evidence="1 2">
    <name type="scientific">Candidatus Nitrosocosmicus oleophilus</name>
    <dbReference type="NCBI Taxonomy" id="1353260"/>
    <lineage>
        <taxon>Archaea</taxon>
        <taxon>Nitrososphaerota</taxon>
        <taxon>Nitrososphaeria</taxon>
        <taxon>Nitrososphaerales</taxon>
        <taxon>Nitrososphaeraceae</taxon>
        <taxon>Candidatus Nitrosocosmicus</taxon>
    </lineage>
</organism>
<dbReference type="GeneID" id="60420427"/>
<name>A0A654LVP2_9ARCH</name>
<gene>
    <name evidence="1" type="ORF">NMY3_00225</name>
</gene>
<sequence>MLSIVNDNRNKMRELTEMDINPSNEGINKYVDEVLGIIKQTRSHENSKLPSELS</sequence>
<dbReference type="RefSeq" id="WP_196817100.1">
    <property type="nucleotide sequence ID" value="NZ_CP012850.1"/>
</dbReference>
<evidence type="ECO:0000313" key="1">
    <source>
        <dbReference type="EMBL" id="ALI34439.1"/>
    </source>
</evidence>
<dbReference type="Proteomes" id="UP000058925">
    <property type="component" value="Chromosome"/>
</dbReference>
<accession>A0A654LVP2</accession>
<dbReference type="AlphaFoldDB" id="A0A654LVP2"/>